<keyword evidence="6 10" id="KW-1133">Transmembrane helix</keyword>
<dbReference type="Proteomes" id="UP000005737">
    <property type="component" value="Unassembled WGS sequence"/>
</dbReference>
<comment type="subcellular location">
    <subcellularLocation>
        <location evidence="1">Cell membrane</location>
        <topology evidence="1">Multi-pass membrane protein</topology>
    </subcellularLocation>
</comment>
<keyword evidence="3" id="KW-1003">Cell membrane</keyword>
<dbReference type="PIRSF" id="PIRSF016636">
    <property type="entry name" value="AlgI_DltB"/>
    <property type="match status" value="1"/>
</dbReference>
<dbReference type="InterPro" id="IPR013830">
    <property type="entry name" value="SGNH_hydro"/>
</dbReference>
<dbReference type="InterPro" id="IPR004299">
    <property type="entry name" value="MBOAT_fam"/>
</dbReference>
<dbReference type="GO" id="GO:0016788">
    <property type="term" value="F:hydrolase activity, acting on ester bonds"/>
    <property type="evidence" value="ECO:0007669"/>
    <property type="project" value="UniProtKB-ARBA"/>
</dbReference>
<dbReference type="PANTHER" id="PTHR13285:SF23">
    <property type="entry name" value="TEICHOIC ACID D-ALANYLTRANSFERASE"/>
    <property type="match status" value="1"/>
</dbReference>
<dbReference type="Gene3D" id="3.40.50.1110">
    <property type="entry name" value="SGNH hydrolase"/>
    <property type="match status" value="1"/>
</dbReference>
<dbReference type="Pfam" id="PF13472">
    <property type="entry name" value="Lipase_GDSL_2"/>
    <property type="match status" value="1"/>
</dbReference>
<evidence type="ECO:0000256" key="10">
    <source>
        <dbReference type="SAM" id="Phobius"/>
    </source>
</evidence>
<evidence type="ECO:0000256" key="2">
    <source>
        <dbReference type="ARBA" id="ARBA00010323"/>
    </source>
</evidence>
<feature type="compositionally biased region" description="Basic and acidic residues" evidence="9">
    <location>
        <begin position="101"/>
        <end position="113"/>
    </location>
</feature>
<dbReference type="EMBL" id="JH597773">
    <property type="protein sequence ID" value="EHQ08346.1"/>
    <property type="molecule type" value="Genomic_DNA"/>
</dbReference>
<accession>H2CL95</accession>
<keyword evidence="4 12" id="KW-0808">Transferase</keyword>
<gene>
    <name evidence="12" type="ORF">Lepil_3691</name>
</gene>
<organism evidence="12 13">
    <name type="scientific">Leptonema illini DSM 21528</name>
    <dbReference type="NCBI Taxonomy" id="929563"/>
    <lineage>
        <taxon>Bacteria</taxon>
        <taxon>Pseudomonadati</taxon>
        <taxon>Spirochaetota</taxon>
        <taxon>Spirochaetia</taxon>
        <taxon>Leptospirales</taxon>
        <taxon>Leptospiraceae</taxon>
        <taxon>Leptonema</taxon>
    </lineage>
</organism>
<evidence type="ECO:0000256" key="9">
    <source>
        <dbReference type="SAM" id="MobiDB-lite"/>
    </source>
</evidence>
<comment type="similarity">
    <text evidence="2">Belongs to the membrane-bound acyltransferase family.</text>
</comment>
<protein>
    <submittedName>
        <fullName evidence="12">Membrane bound O-acyl transferase MBOAT family protein</fullName>
    </submittedName>
</protein>
<keyword evidence="7 10" id="KW-0472">Membrane</keyword>
<evidence type="ECO:0000313" key="13">
    <source>
        <dbReference type="Proteomes" id="UP000005737"/>
    </source>
</evidence>
<dbReference type="InterPro" id="IPR028362">
    <property type="entry name" value="AlgI"/>
</dbReference>
<evidence type="ECO:0000256" key="4">
    <source>
        <dbReference type="ARBA" id="ARBA00022679"/>
    </source>
</evidence>
<reference evidence="12 13" key="1">
    <citation type="submission" date="2011-10" db="EMBL/GenBank/DDBJ databases">
        <title>The Improved High-Quality Draft genome of Leptonema illini DSM 21528.</title>
        <authorList>
            <consortium name="US DOE Joint Genome Institute (JGI-PGF)"/>
            <person name="Lucas S."/>
            <person name="Copeland A."/>
            <person name="Lapidus A."/>
            <person name="Glavina del Rio T."/>
            <person name="Dalin E."/>
            <person name="Tice H."/>
            <person name="Bruce D."/>
            <person name="Goodwin L."/>
            <person name="Pitluck S."/>
            <person name="Peters L."/>
            <person name="Mikhailova N."/>
            <person name="Held B."/>
            <person name="Kyrpides N."/>
            <person name="Mavromatis K."/>
            <person name="Ivanova N."/>
            <person name="Markowitz V."/>
            <person name="Cheng J.-F."/>
            <person name="Hugenholtz P."/>
            <person name="Woyke T."/>
            <person name="Wu D."/>
            <person name="Gronow S."/>
            <person name="Wellnitz S."/>
            <person name="Brambilla E.-M."/>
            <person name="Klenk H.-P."/>
            <person name="Eisen J.A."/>
        </authorList>
    </citation>
    <scope>NUCLEOTIDE SEQUENCE [LARGE SCALE GENOMIC DNA]</scope>
    <source>
        <strain evidence="12 13">DSM 21528</strain>
    </source>
</reference>
<dbReference type="Gene3D" id="2.60.120.1360">
    <property type="match status" value="1"/>
</dbReference>
<feature type="compositionally biased region" description="Basic and acidic residues" evidence="9">
    <location>
        <begin position="71"/>
        <end position="84"/>
    </location>
</feature>
<dbReference type="STRING" id="183.GCA_002009735_02650"/>
<evidence type="ECO:0000256" key="1">
    <source>
        <dbReference type="ARBA" id="ARBA00004651"/>
    </source>
</evidence>
<sequence>MQTRSFRNIYLLMAWAGLLLIAAGAQPSLPEPARIFPTFADLIPGYKTLKTQLTLLSILSDADETAPVKDPSLEKDAAPEKDPAPETETLPQKDPAPESAAPEHPDDKAKPVLHDGENHARLAKFYAALHDLKEKKRSHVRVIQYGDSIIWADNVAYKLKSNLQKEFGDGGRGLVTIIDSKESVLKGHKNLTNGGFDLFQIEHNSFDRPLVAELGFTAKSVRPQKPGAMTTQEAPPEAAPWTKAHVLLRAGDAATTGSSLFETAEKAQASFDYDLQPGQCQGFEVDLAATRRLQMTVDYKGKPPYIDALLLETSSGLSYSTVVRMGIHQAWMASVSDAALECGYRWFAPDLVVFEFGVNESASIETRFHGYTPEKYESQLRDYYKRLRKVLPDTPILMVGPLDRVKSQGGALQPVPAQDDVRRIQRKLADEFDIAFFDTYEYMGGRGHIIQMVRKGLALNDYMHLSSAGGDMIADGVSAELLKGYASYTGSQAVIPEAHTAPDVFEGEDPGAISFNSRTYALFLFVVLIVSSILVRWPNLRLGFLVLVSFYFYASWKFWPVLLIVASTILDYVCALGIEKARNLSTEAKPDRGTRYLIASLVGNLGLLFFFKYLNFSGDVINRVIEAFSGSRPIPVFDLLLPVGISFYTFQTLSYTIDVWRGTLAVERNILRFALYVSFFPQLVAGPIVRAAEFLPDIGRKVRHFVVTHQMFSTGLFLIFCGLIKKMTADWIGVTIVDRVYASPSMFTSAENLAALYAYGLQIYGDFSGYTDIAIGSANLLGFHLTENFRRPYQAASVTEYWRRWHISLGTWIRDYIYIALGGNRTGVARNLLITMFLAGLWHGAGLNYVVWGTLHGLALVFERWIGWGKNDPKTLLGRVGRVFVTLHFILFAFIIFRLNDPAMMKAVVERIFSDSWVLKNLEWRGVAVVAFGYAFHLTPIEWRENAGRAFRDLAWPLQSLIGAAVTVLAFQLALPDVQPFIYFQF</sequence>
<keyword evidence="8" id="KW-0012">Acyltransferase</keyword>
<keyword evidence="13" id="KW-1185">Reference proteome</keyword>
<feature type="transmembrane region" description="Helical" evidence="10">
    <location>
        <begin position="880"/>
        <end position="897"/>
    </location>
</feature>
<evidence type="ECO:0000256" key="8">
    <source>
        <dbReference type="ARBA" id="ARBA00023315"/>
    </source>
</evidence>
<feature type="transmembrane region" description="Helical" evidence="10">
    <location>
        <begin position="704"/>
        <end position="724"/>
    </location>
</feature>
<dbReference type="AlphaFoldDB" id="H2CL95"/>
<evidence type="ECO:0000256" key="7">
    <source>
        <dbReference type="ARBA" id="ARBA00023136"/>
    </source>
</evidence>
<dbReference type="GO" id="GO:0005886">
    <property type="term" value="C:plasma membrane"/>
    <property type="evidence" value="ECO:0007669"/>
    <property type="project" value="UniProtKB-SubCell"/>
</dbReference>
<dbReference type="PANTHER" id="PTHR13285">
    <property type="entry name" value="ACYLTRANSFERASE"/>
    <property type="match status" value="1"/>
</dbReference>
<dbReference type="RefSeq" id="WP_002774936.1">
    <property type="nucleotide sequence ID" value="NZ_JH597773.1"/>
</dbReference>
<evidence type="ECO:0000256" key="5">
    <source>
        <dbReference type="ARBA" id="ARBA00022692"/>
    </source>
</evidence>
<proteinExistence type="inferred from homology"/>
<evidence type="ECO:0000256" key="6">
    <source>
        <dbReference type="ARBA" id="ARBA00022989"/>
    </source>
</evidence>
<evidence type="ECO:0000313" key="12">
    <source>
        <dbReference type="EMBL" id="EHQ08346.1"/>
    </source>
</evidence>
<feature type="transmembrane region" description="Helical" evidence="10">
    <location>
        <begin position="954"/>
        <end position="975"/>
    </location>
</feature>
<feature type="domain" description="SGNH hydrolase-type esterase" evidence="11">
    <location>
        <begin position="347"/>
        <end position="469"/>
    </location>
</feature>
<evidence type="ECO:0000259" key="11">
    <source>
        <dbReference type="Pfam" id="PF13472"/>
    </source>
</evidence>
<feature type="region of interest" description="Disordered" evidence="9">
    <location>
        <begin position="66"/>
        <end position="113"/>
    </location>
</feature>
<dbReference type="InterPro" id="IPR051085">
    <property type="entry name" value="MB_O-acyltransferase"/>
</dbReference>
<dbReference type="GO" id="GO:0042121">
    <property type="term" value="P:alginic acid biosynthetic process"/>
    <property type="evidence" value="ECO:0007669"/>
    <property type="project" value="InterPro"/>
</dbReference>
<dbReference type="InterPro" id="IPR024194">
    <property type="entry name" value="Ac/AlaTfrase_AlgI/DltB"/>
</dbReference>
<dbReference type="Pfam" id="PF03062">
    <property type="entry name" value="MBOAT"/>
    <property type="match status" value="1"/>
</dbReference>
<dbReference type="InterPro" id="IPR036514">
    <property type="entry name" value="SGNH_hydro_sf"/>
</dbReference>
<dbReference type="GO" id="GO:0016746">
    <property type="term" value="F:acyltransferase activity"/>
    <property type="evidence" value="ECO:0007669"/>
    <property type="project" value="UniProtKB-KW"/>
</dbReference>
<feature type="transmembrane region" description="Helical" evidence="10">
    <location>
        <begin position="519"/>
        <end position="535"/>
    </location>
</feature>
<feature type="transmembrane region" description="Helical" evidence="10">
    <location>
        <begin position="673"/>
        <end position="692"/>
    </location>
</feature>
<dbReference type="PIRSF" id="PIRSF500217">
    <property type="entry name" value="AlgI"/>
    <property type="match status" value="1"/>
</dbReference>
<evidence type="ECO:0000256" key="3">
    <source>
        <dbReference type="ARBA" id="ARBA00022475"/>
    </source>
</evidence>
<feature type="transmembrane region" description="Helical" evidence="10">
    <location>
        <begin position="540"/>
        <end position="556"/>
    </location>
</feature>
<name>H2CL95_9LEPT</name>
<feature type="transmembrane region" description="Helical" evidence="10">
    <location>
        <begin position="832"/>
        <end position="852"/>
    </location>
</feature>
<feature type="transmembrane region" description="Helical" evidence="10">
    <location>
        <begin position="593"/>
        <end position="614"/>
    </location>
</feature>
<keyword evidence="5 10" id="KW-0812">Transmembrane</keyword>
<dbReference type="SUPFAM" id="SSF52266">
    <property type="entry name" value="SGNH hydrolase"/>
    <property type="match status" value="1"/>
</dbReference>
<dbReference type="HOGENOM" id="CLU_302436_0_0_12"/>